<gene>
    <name evidence="4" type="ORF">L602_002400000170</name>
</gene>
<evidence type="ECO:0000256" key="2">
    <source>
        <dbReference type="SAM" id="Phobius"/>
    </source>
</evidence>
<reference evidence="4 5" key="1">
    <citation type="submission" date="2019-07" db="EMBL/GenBank/DDBJ databases">
        <title>Genome sequencing of lignin-degrading bacterial isolates.</title>
        <authorList>
            <person name="Gladden J."/>
        </authorList>
    </citation>
    <scope>NUCLEOTIDE SEQUENCE [LARGE SCALE GENOMIC DNA]</scope>
    <source>
        <strain evidence="4 5">J11</strain>
    </source>
</reference>
<organism evidence="4 5">
    <name type="scientific">Cupriavidus gilardii J11</name>
    <dbReference type="NCBI Taxonomy" id="936133"/>
    <lineage>
        <taxon>Bacteria</taxon>
        <taxon>Pseudomonadati</taxon>
        <taxon>Pseudomonadota</taxon>
        <taxon>Betaproteobacteria</taxon>
        <taxon>Burkholderiales</taxon>
        <taxon>Burkholderiaceae</taxon>
        <taxon>Cupriavidus</taxon>
    </lineage>
</organism>
<name>A0A562BKG1_9BURK</name>
<comment type="caution">
    <text evidence="4">The sequence shown here is derived from an EMBL/GenBank/DDBJ whole genome shotgun (WGS) entry which is preliminary data.</text>
</comment>
<keyword evidence="2" id="KW-1133">Transmembrane helix</keyword>
<dbReference type="OrthoDB" id="5600128at2"/>
<feature type="region of interest" description="Disordered" evidence="1">
    <location>
        <begin position="27"/>
        <end position="47"/>
    </location>
</feature>
<feature type="signal peptide" evidence="3">
    <location>
        <begin position="1"/>
        <end position="23"/>
    </location>
</feature>
<accession>A0A562BKG1</accession>
<evidence type="ECO:0000313" key="5">
    <source>
        <dbReference type="Proteomes" id="UP000318141"/>
    </source>
</evidence>
<keyword evidence="3" id="KW-0732">Signal</keyword>
<dbReference type="Proteomes" id="UP000318141">
    <property type="component" value="Unassembled WGS sequence"/>
</dbReference>
<keyword evidence="2" id="KW-0812">Transmembrane</keyword>
<feature type="chain" id="PRO_5022007439" evidence="3">
    <location>
        <begin position="24"/>
        <end position="197"/>
    </location>
</feature>
<proteinExistence type="predicted"/>
<feature type="transmembrane region" description="Helical" evidence="2">
    <location>
        <begin position="163"/>
        <end position="187"/>
    </location>
</feature>
<dbReference type="AlphaFoldDB" id="A0A562BKG1"/>
<evidence type="ECO:0000313" key="4">
    <source>
        <dbReference type="EMBL" id="TWG85571.1"/>
    </source>
</evidence>
<dbReference type="EMBL" id="VLJN01000017">
    <property type="protein sequence ID" value="TWG85571.1"/>
    <property type="molecule type" value="Genomic_DNA"/>
</dbReference>
<evidence type="ECO:0000256" key="1">
    <source>
        <dbReference type="SAM" id="MobiDB-lite"/>
    </source>
</evidence>
<dbReference type="PROSITE" id="PS51257">
    <property type="entry name" value="PROKAR_LIPOPROTEIN"/>
    <property type="match status" value="1"/>
</dbReference>
<evidence type="ECO:0000256" key="3">
    <source>
        <dbReference type="SAM" id="SignalP"/>
    </source>
</evidence>
<protein>
    <submittedName>
        <fullName evidence="4">Uncharacterized protein</fullName>
    </submittedName>
</protein>
<keyword evidence="5" id="KW-1185">Reference proteome</keyword>
<sequence>MNRHLLILLLVLLLWLGCWVAHAAPGAHGPNGEHLDEPVSSAPMSARPTIEAATESFELVGTLFDDELSVLVDRYTSNEPVTAGTLRVDLGNIRAAATLHADMGDFSFTDPALLEALRAPGEHPLVFTLVTGDGSNRIEGRLTVAAHDDHEDGHDDDHRHASWTGVALSAIAVAAAVALALLAWLRWRGRRAASMKR</sequence>
<keyword evidence="2" id="KW-0472">Membrane</keyword>